<proteinExistence type="predicted"/>
<dbReference type="EMBL" id="VIKS01000004">
    <property type="protein sequence ID" value="TQV88468.1"/>
    <property type="molecule type" value="Genomic_DNA"/>
</dbReference>
<accession>A0A545UG70</accession>
<name>A0A545UG70_9GAMM</name>
<dbReference type="OrthoDB" id="282517at2"/>
<evidence type="ECO:0000313" key="2">
    <source>
        <dbReference type="Proteomes" id="UP000315439"/>
    </source>
</evidence>
<dbReference type="Proteomes" id="UP000315439">
    <property type="component" value="Unassembled WGS sequence"/>
</dbReference>
<reference evidence="1 2" key="1">
    <citation type="submission" date="2019-07" db="EMBL/GenBank/DDBJ databases">
        <title>Draft genome for Aliikangiella sp. M105.</title>
        <authorList>
            <person name="Wang G."/>
        </authorList>
    </citation>
    <scope>NUCLEOTIDE SEQUENCE [LARGE SCALE GENOMIC DNA]</scope>
    <source>
        <strain evidence="1 2">M105</strain>
    </source>
</reference>
<gene>
    <name evidence="1" type="ORF">FLL46_08060</name>
</gene>
<organism evidence="1 2">
    <name type="scientific">Aliikangiella coralliicola</name>
    <dbReference type="NCBI Taxonomy" id="2592383"/>
    <lineage>
        <taxon>Bacteria</taxon>
        <taxon>Pseudomonadati</taxon>
        <taxon>Pseudomonadota</taxon>
        <taxon>Gammaproteobacteria</taxon>
        <taxon>Oceanospirillales</taxon>
        <taxon>Pleioneaceae</taxon>
        <taxon>Aliikangiella</taxon>
    </lineage>
</organism>
<keyword evidence="2" id="KW-1185">Reference proteome</keyword>
<dbReference type="RefSeq" id="WP_142892976.1">
    <property type="nucleotide sequence ID" value="NZ_ML660162.1"/>
</dbReference>
<dbReference type="AlphaFoldDB" id="A0A545UG70"/>
<sequence>MSLSDQQFLYEFESKTLAPSEFGHFGHLRIAWLYLRQFSLEEAISKITNGISAYATSLGATEKFHHTMTEAIVRIMHRRLAANSFESLDEFLQQNKTLTGSMHELLYTYYSESLFNSKEARKQFVEPDLKRL</sequence>
<protein>
    <submittedName>
        <fullName evidence="1">Uncharacterized protein</fullName>
    </submittedName>
</protein>
<evidence type="ECO:0000313" key="1">
    <source>
        <dbReference type="EMBL" id="TQV88468.1"/>
    </source>
</evidence>
<comment type="caution">
    <text evidence="1">The sequence shown here is derived from an EMBL/GenBank/DDBJ whole genome shotgun (WGS) entry which is preliminary data.</text>
</comment>